<evidence type="ECO:0000313" key="2">
    <source>
        <dbReference type="WBParaSite" id="nRc.2.0.1.t47990-RA"/>
    </source>
</evidence>
<organism evidence="1 2">
    <name type="scientific">Romanomermis culicivorax</name>
    <name type="common">Nematode worm</name>
    <dbReference type="NCBI Taxonomy" id="13658"/>
    <lineage>
        <taxon>Eukaryota</taxon>
        <taxon>Metazoa</taxon>
        <taxon>Ecdysozoa</taxon>
        <taxon>Nematoda</taxon>
        <taxon>Enoplea</taxon>
        <taxon>Dorylaimia</taxon>
        <taxon>Mermithida</taxon>
        <taxon>Mermithoidea</taxon>
        <taxon>Mermithidae</taxon>
        <taxon>Romanomermis</taxon>
    </lineage>
</organism>
<dbReference type="AlphaFoldDB" id="A0A915LA43"/>
<reference evidence="2" key="1">
    <citation type="submission" date="2022-11" db="UniProtKB">
        <authorList>
            <consortium name="WormBaseParasite"/>
        </authorList>
    </citation>
    <scope>IDENTIFICATION</scope>
</reference>
<accession>A0A915LA43</accession>
<dbReference type="WBParaSite" id="nRc.2.0.1.t47990-RA">
    <property type="protein sequence ID" value="nRc.2.0.1.t47990-RA"/>
    <property type="gene ID" value="nRc.2.0.1.g47990"/>
</dbReference>
<evidence type="ECO:0000313" key="1">
    <source>
        <dbReference type="Proteomes" id="UP000887565"/>
    </source>
</evidence>
<keyword evidence="1" id="KW-1185">Reference proteome</keyword>
<name>A0A915LA43_ROMCU</name>
<proteinExistence type="predicted"/>
<protein>
    <submittedName>
        <fullName evidence="2">Uncharacterized protein</fullName>
    </submittedName>
</protein>
<dbReference type="Proteomes" id="UP000887565">
    <property type="component" value="Unplaced"/>
</dbReference>
<sequence length="65" mass="7141">MLEGMNTAKVSLSSSDWQLSKSMVGVVMEDNPGKGAIAEIYSRGEDKSCSFFTENGQKVKYFARV</sequence>